<evidence type="ECO:0000256" key="1">
    <source>
        <dbReference type="SAM" id="Phobius"/>
    </source>
</evidence>
<sequence length="60" mass="7226">MELKIVLLIVICYVNYWVYLLFKWWCEEIYSVSQLLCGLIILLYFQWLAVTVTAIFALFI</sequence>
<name>A0ABC9TK83_ENTFL</name>
<dbReference type="EMBL" id="ATIR01000061">
    <property type="protein sequence ID" value="EPI07496.1"/>
    <property type="molecule type" value="Genomic_DNA"/>
</dbReference>
<feature type="transmembrane region" description="Helical" evidence="1">
    <location>
        <begin position="31"/>
        <end position="59"/>
    </location>
</feature>
<organism evidence="2 3">
    <name type="scientific">Enterococcus faecalis RP2S-4</name>
    <dbReference type="NCBI Taxonomy" id="1244145"/>
    <lineage>
        <taxon>Bacteria</taxon>
        <taxon>Bacillati</taxon>
        <taxon>Bacillota</taxon>
        <taxon>Bacilli</taxon>
        <taxon>Lactobacillales</taxon>
        <taxon>Enterococcaceae</taxon>
        <taxon>Enterococcus</taxon>
    </lineage>
</organism>
<reference evidence="2 3" key="1">
    <citation type="submission" date="2013-06" db="EMBL/GenBank/DDBJ databases">
        <authorList>
            <person name="Weinstock G."/>
            <person name="Sodergren E."/>
            <person name="Lobos E.A."/>
            <person name="Fulton L."/>
            <person name="Fulton R."/>
            <person name="Courtney L."/>
            <person name="Fronick C."/>
            <person name="O'Laughlin M."/>
            <person name="Godfrey J."/>
            <person name="Wilson R.M."/>
            <person name="Miner T."/>
            <person name="Farmer C."/>
            <person name="Delehaunty K."/>
            <person name="Cordes M."/>
            <person name="Minx P."/>
            <person name="Tomlinson C."/>
            <person name="Chen J."/>
            <person name="Wollam A."/>
            <person name="Pepin K.H."/>
            <person name="Bhonagiri V."/>
            <person name="Zhang X."/>
            <person name="Warren W."/>
            <person name="Mitreva M."/>
            <person name="Mardis E.R."/>
            <person name="Wilson R.K."/>
        </authorList>
    </citation>
    <scope>NUCLEOTIDE SEQUENCE [LARGE SCALE GENOMIC DNA]</scope>
    <source>
        <strain evidence="2 3">RP2S-4</strain>
    </source>
</reference>
<protein>
    <submittedName>
        <fullName evidence="2">Uncharacterized protein</fullName>
    </submittedName>
</protein>
<feature type="transmembrane region" description="Helical" evidence="1">
    <location>
        <begin position="5"/>
        <end position="25"/>
    </location>
</feature>
<evidence type="ECO:0000313" key="2">
    <source>
        <dbReference type="EMBL" id="EPI07496.1"/>
    </source>
</evidence>
<proteinExistence type="predicted"/>
<gene>
    <name evidence="2" type="ORF">D358_01950</name>
</gene>
<accession>A0ABC9TK83</accession>
<evidence type="ECO:0000313" key="3">
    <source>
        <dbReference type="Proteomes" id="UP000015750"/>
    </source>
</evidence>
<dbReference type="Proteomes" id="UP000015750">
    <property type="component" value="Unassembled WGS sequence"/>
</dbReference>
<keyword evidence="1" id="KW-1133">Transmembrane helix</keyword>
<keyword evidence="1" id="KW-0812">Transmembrane</keyword>
<comment type="caution">
    <text evidence="2">The sequence shown here is derived from an EMBL/GenBank/DDBJ whole genome shotgun (WGS) entry which is preliminary data.</text>
</comment>
<keyword evidence="1" id="KW-0472">Membrane</keyword>
<dbReference type="AlphaFoldDB" id="A0ABC9TK83"/>